<dbReference type="GO" id="GO:0006571">
    <property type="term" value="P:tyrosine biosynthetic process"/>
    <property type="evidence" value="ECO:0007669"/>
    <property type="project" value="TreeGrafter"/>
</dbReference>
<dbReference type="Proteomes" id="UP000253606">
    <property type="component" value="Chromosome"/>
</dbReference>
<evidence type="ECO:0000313" key="4">
    <source>
        <dbReference type="EMBL" id="AXC13890.1"/>
    </source>
</evidence>
<reference evidence="4 5" key="1">
    <citation type="journal article" date="2018" name="Front. Microbiol.">
        <title>Hydrolytic Capabilities as a Key to Environmental Success: Chitinolytic and Cellulolytic Acidobacteria From Acidic Sub-arctic Soils and Boreal Peatlands.</title>
        <authorList>
            <person name="Belova S.E."/>
            <person name="Ravin N.V."/>
            <person name="Pankratov T.A."/>
            <person name="Rakitin A.L."/>
            <person name="Ivanova A.A."/>
            <person name="Beletsky A.V."/>
            <person name="Mardanov A.V."/>
            <person name="Sinninghe Damste J.S."/>
            <person name="Dedysh S.N."/>
        </authorList>
    </citation>
    <scope>NUCLEOTIDE SEQUENCE [LARGE SCALE GENOMIC DNA]</scope>
    <source>
        <strain evidence="4 5">SBC82</strain>
    </source>
</reference>
<organism evidence="4 5">
    <name type="scientific">Acidisarcina polymorpha</name>
    <dbReference type="NCBI Taxonomy" id="2211140"/>
    <lineage>
        <taxon>Bacteria</taxon>
        <taxon>Pseudomonadati</taxon>
        <taxon>Acidobacteriota</taxon>
        <taxon>Terriglobia</taxon>
        <taxon>Terriglobales</taxon>
        <taxon>Acidobacteriaceae</taxon>
        <taxon>Acidisarcina</taxon>
    </lineage>
</organism>
<evidence type="ECO:0000259" key="2">
    <source>
        <dbReference type="Pfam" id="PF07991"/>
    </source>
</evidence>
<evidence type="ECO:0000313" key="5">
    <source>
        <dbReference type="Proteomes" id="UP000253606"/>
    </source>
</evidence>
<dbReference type="Gene3D" id="3.40.50.720">
    <property type="entry name" value="NAD(P)-binding Rossmann-like Domain"/>
    <property type="match status" value="1"/>
</dbReference>
<dbReference type="OrthoDB" id="1677316at2"/>
<dbReference type="Pfam" id="PF07991">
    <property type="entry name" value="KARI_N"/>
    <property type="match status" value="1"/>
</dbReference>
<dbReference type="Gene3D" id="1.10.3640.10">
    <property type="entry name" value="Semialdehyde dehydrogenase-like, C-terminal"/>
    <property type="match status" value="1"/>
</dbReference>
<gene>
    <name evidence="4" type="ORF">ACPOL_4618</name>
</gene>
<dbReference type="GO" id="GO:0008977">
    <property type="term" value="F:prephenate dehydrogenase (NAD+) activity"/>
    <property type="evidence" value="ECO:0007669"/>
    <property type="project" value="TreeGrafter"/>
</dbReference>
<dbReference type="SUPFAM" id="SSF51735">
    <property type="entry name" value="NAD(P)-binding Rossmann-fold domains"/>
    <property type="match status" value="1"/>
</dbReference>
<proteinExistence type="predicted"/>
<sequence length="293" mass="31008">MSKTVAIVGAGGKMGARAADKIEAASGFRLLLCERDSGKAAAIEGAGKHVTTLDDAVREADFIVLAVPDELIGSISHAIVPQMKSGAVLIALDAAAAYVGEIPSRADITQMIAHPCHPPLFAEQEPHTGRRDFFGGIATQDILVALIEGSEEFFHQGIEVSRAMFAPVRTAHRVTPKEFALLEPAMSEIVVATAATLMKASMDAAIERGVPREAAEAFMAGHAQIAMAIVFGAEPSPFSDAAKIAIQWGMEQIIQPDWRHIFEPESLHRAIHVMLHPEGHSAKGAPSTTGSIA</sequence>
<dbReference type="InterPro" id="IPR050812">
    <property type="entry name" value="Preph/Arog_dehydrog"/>
</dbReference>
<evidence type="ECO:0000259" key="3">
    <source>
        <dbReference type="Pfam" id="PF16896"/>
    </source>
</evidence>
<dbReference type="PANTHER" id="PTHR21363:SF0">
    <property type="entry name" value="PREPHENATE DEHYDROGENASE [NADP(+)]"/>
    <property type="match status" value="1"/>
</dbReference>
<evidence type="ECO:0000256" key="1">
    <source>
        <dbReference type="ARBA" id="ARBA00023002"/>
    </source>
</evidence>
<dbReference type="InterPro" id="IPR013116">
    <property type="entry name" value="KARI_N"/>
</dbReference>
<feature type="domain" description="KARI N-terminal Rossmann" evidence="2">
    <location>
        <begin position="2"/>
        <end position="117"/>
    </location>
</feature>
<feature type="domain" description="Phosphogluconate dehydrogenase (decarboxylating) C-terminal" evidence="3">
    <location>
        <begin position="127"/>
        <end position="274"/>
    </location>
</feature>
<dbReference type="RefSeq" id="WP_114208780.1">
    <property type="nucleotide sequence ID" value="NZ_CP030840.1"/>
</dbReference>
<dbReference type="AlphaFoldDB" id="A0A2Z5G4J7"/>
<protein>
    <submittedName>
        <fullName evidence="4">Putative oxidoreductase</fullName>
    </submittedName>
</protein>
<keyword evidence="5" id="KW-1185">Reference proteome</keyword>
<dbReference type="InterPro" id="IPR036291">
    <property type="entry name" value="NAD(P)-bd_dom_sf"/>
</dbReference>
<dbReference type="Pfam" id="PF16896">
    <property type="entry name" value="PGDH_C"/>
    <property type="match status" value="1"/>
</dbReference>
<name>A0A2Z5G4J7_9BACT</name>
<dbReference type="PANTHER" id="PTHR21363">
    <property type="entry name" value="PREPHENATE DEHYDROGENASE"/>
    <property type="match status" value="1"/>
</dbReference>
<keyword evidence="1" id="KW-0560">Oxidoreductase</keyword>
<accession>A0A2Z5G4J7</accession>
<dbReference type="EMBL" id="CP030840">
    <property type="protein sequence ID" value="AXC13890.1"/>
    <property type="molecule type" value="Genomic_DNA"/>
</dbReference>
<dbReference type="InterPro" id="IPR031663">
    <property type="entry name" value="PGDH_C"/>
</dbReference>
<dbReference type="InterPro" id="IPR037161">
    <property type="entry name" value="Semialdehyde_DH-like_C"/>
</dbReference>
<dbReference type="KEGG" id="abas:ACPOL_4618"/>
<dbReference type="GO" id="GO:0070403">
    <property type="term" value="F:NAD+ binding"/>
    <property type="evidence" value="ECO:0007669"/>
    <property type="project" value="TreeGrafter"/>
</dbReference>